<accession>A0A9D1SZM6</accession>
<keyword evidence="2" id="KW-0560">Oxidoreductase</keyword>
<comment type="caution">
    <text evidence="4">The sequence shown here is derived from an EMBL/GenBank/DDBJ whole genome shotgun (WGS) entry which is preliminary data.</text>
</comment>
<reference evidence="4" key="1">
    <citation type="submission" date="2020-10" db="EMBL/GenBank/DDBJ databases">
        <authorList>
            <person name="Gilroy R."/>
        </authorList>
    </citation>
    <scope>NUCLEOTIDE SEQUENCE</scope>
    <source>
        <strain evidence="4">CHK186-9395</strain>
    </source>
</reference>
<evidence type="ECO:0000313" key="4">
    <source>
        <dbReference type="EMBL" id="HIV01901.1"/>
    </source>
</evidence>
<dbReference type="Proteomes" id="UP000886861">
    <property type="component" value="Unassembled WGS sequence"/>
</dbReference>
<sequence length="200" mass="22661">MNVMFNISYGLYILTAKTEKLNGCVINALSQVTSTPNRIMIAVNKNNFTTQQILQTKKFNVSILNEEANFDLIKRFGFTSGKNVDKFDNFQNYKIAENGIPYITFGTNSYISAEVKEVRDLGTHYEFLAEVTAEVSLNDKPSITYTYYQTNIKPKASTPQKKVVYICSVCGYVYEGDPLPEDFVCPICLHDAKFFVKSET</sequence>
<dbReference type="InterPro" id="IPR012349">
    <property type="entry name" value="Split_barrel_FMN-bd"/>
</dbReference>
<dbReference type="Pfam" id="PF21349">
    <property type="entry name" value="RUBY_RBDX"/>
    <property type="match status" value="1"/>
</dbReference>
<dbReference type="EMBL" id="DVOJ01000017">
    <property type="protein sequence ID" value="HIV01901.1"/>
    <property type="molecule type" value="Genomic_DNA"/>
</dbReference>
<dbReference type="GO" id="GO:0005506">
    <property type="term" value="F:iron ion binding"/>
    <property type="evidence" value="ECO:0007669"/>
    <property type="project" value="InterPro"/>
</dbReference>
<reference evidence="4" key="2">
    <citation type="journal article" date="2021" name="PeerJ">
        <title>Extensive microbial diversity within the chicken gut microbiome revealed by metagenomics and culture.</title>
        <authorList>
            <person name="Gilroy R."/>
            <person name="Ravi A."/>
            <person name="Getino M."/>
            <person name="Pursley I."/>
            <person name="Horton D.L."/>
            <person name="Alikhan N.F."/>
            <person name="Baker D."/>
            <person name="Gharbi K."/>
            <person name="Hall N."/>
            <person name="Watson M."/>
            <person name="Adriaenssens E.M."/>
            <person name="Foster-Nyarko E."/>
            <person name="Jarju S."/>
            <person name="Secka A."/>
            <person name="Antonio M."/>
            <person name="Oren A."/>
            <person name="Chaudhuri R.R."/>
            <person name="La Ragione R."/>
            <person name="Hildebrand F."/>
            <person name="Pallen M.J."/>
        </authorList>
    </citation>
    <scope>NUCLEOTIDE SEQUENCE</scope>
    <source>
        <strain evidence="4">CHK186-9395</strain>
    </source>
</reference>
<feature type="domain" description="Rubredoxin-like" evidence="3">
    <location>
        <begin position="162"/>
        <end position="198"/>
    </location>
</feature>
<dbReference type="AlphaFoldDB" id="A0A9D1SZM6"/>
<dbReference type="Gene3D" id="2.20.28.10">
    <property type="match status" value="1"/>
</dbReference>
<dbReference type="GO" id="GO:0010181">
    <property type="term" value="F:FMN binding"/>
    <property type="evidence" value="ECO:0007669"/>
    <property type="project" value="InterPro"/>
</dbReference>
<dbReference type="SMART" id="SM00903">
    <property type="entry name" value="Flavin_Reduct"/>
    <property type="match status" value="1"/>
</dbReference>
<dbReference type="SUPFAM" id="SSF50475">
    <property type="entry name" value="FMN-binding split barrel"/>
    <property type="match status" value="1"/>
</dbReference>
<evidence type="ECO:0000256" key="2">
    <source>
        <dbReference type="ARBA" id="ARBA00023002"/>
    </source>
</evidence>
<dbReference type="GO" id="GO:0042602">
    <property type="term" value="F:riboflavin reductase (NADPH) activity"/>
    <property type="evidence" value="ECO:0007669"/>
    <property type="project" value="TreeGrafter"/>
</dbReference>
<dbReference type="SUPFAM" id="SSF57802">
    <property type="entry name" value="Rubredoxin-like"/>
    <property type="match status" value="1"/>
</dbReference>
<dbReference type="Gene3D" id="2.30.110.10">
    <property type="entry name" value="Electron Transport, Fmn-binding Protein, Chain A"/>
    <property type="match status" value="1"/>
</dbReference>
<dbReference type="PANTHER" id="PTHR30466:SF1">
    <property type="entry name" value="FMN REDUCTASE (NADH) RUTF"/>
    <property type="match status" value="1"/>
</dbReference>
<comment type="cofactor">
    <cofactor evidence="1">
        <name>Fe(3+)</name>
        <dbReference type="ChEBI" id="CHEBI:29034"/>
    </cofactor>
</comment>
<dbReference type="Pfam" id="PF01613">
    <property type="entry name" value="Flavin_Reduct"/>
    <property type="match status" value="1"/>
</dbReference>
<protein>
    <submittedName>
        <fullName evidence="4">Flavin reductase</fullName>
    </submittedName>
</protein>
<dbReference type="InterPro" id="IPR024934">
    <property type="entry name" value="Rubredoxin-like_dom"/>
</dbReference>
<name>A0A9D1SZM6_9FIRM</name>
<organism evidence="4 5">
    <name type="scientific">Candidatus Caccopulliclostridium gallistercoris</name>
    <dbReference type="NCBI Taxonomy" id="2840719"/>
    <lineage>
        <taxon>Bacteria</taxon>
        <taxon>Bacillati</taxon>
        <taxon>Bacillota</taxon>
        <taxon>Clostridia</taxon>
        <taxon>Candidatus Caccopulliclostridium</taxon>
    </lineage>
</organism>
<dbReference type="InterPro" id="IPR002563">
    <property type="entry name" value="Flavin_Rdtase-like_dom"/>
</dbReference>
<dbReference type="InterPro" id="IPR048574">
    <property type="entry name" value="RUBY_RBDX"/>
</dbReference>
<dbReference type="PROSITE" id="PS50903">
    <property type="entry name" value="RUBREDOXIN_LIKE"/>
    <property type="match status" value="1"/>
</dbReference>
<evidence type="ECO:0000259" key="3">
    <source>
        <dbReference type="PROSITE" id="PS50903"/>
    </source>
</evidence>
<dbReference type="PANTHER" id="PTHR30466">
    <property type="entry name" value="FLAVIN REDUCTASE"/>
    <property type="match status" value="1"/>
</dbReference>
<proteinExistence type="predicted"/>
<evidence type="ECO:0000256" key="1">
    <source>
        <dbReference type="ARBA" id="ARBA00001965"/>
    </source>
</evidence>
<evidence type="ECO:0000313" key="5">
    <source>
        <dbReference type="Proteomes" id="UP000886861"/>
    </source>
</evidence>
<gene>
    <name evidence="4" type="ORF">IAA62_05060</name>
</gene>
<dbReference type="InterPro" id="IPR050268">
    <property type="entry name" value="NADH-dep_flavin_reductase"/>
</dbReference>